<evidence type="ECO:0000313" key="3">
    <source>
        <dbReference type="Proteomes" id="UP000277212"/>
    </source>
</evidence>
<feature type="region of interest" description="Disordered" evidence="1">
    <location>
        <begin position="198"/>
        <end position="263"/>
    </location>
</feature>
<comment type="caution">
    <text evidence="2">The sequence shown here is derived from an EMBL/GenBank/DDBJ whole genome shotgun (WGS) entry which is preliminary data.</text>
</comment>
<keyword evidence="3" id="KW-1185">Reference proteome</keyword>
<organism evidence="2 3">
    <name type="scientific">Fusarium kuroshium</name>
    <dbReference type="NCBI Taxonomy" id="2010991"/>
    <lineage>
        <taxon>Eukaryota</taxon>
        <taxon>Fungi</taxon>
        <taxon>Dikarya</taxon>
        <taxon>Ascomycota</taxon>
        <taxon>Pezizomycotina</taxon>
        <taxon>Sordariomycetes</taxon>
        <taxon>Hypocreomycetidae</taxon>
        <taxon>Hypocreales</taxon>
        <taxon>Nectriaceae</taxon>
        <taxon>Fusarium</taxon>
        <taxon>Fusarium solani species complex</taxon>
    </lineage>
</organism>
<dbReference type="STRING" id="2010991.A0A3M2SHH1"/>
<evidence type="ECO:0000256" key="1">
    <source>
        <dbReference type="SAM" id="MobiDB-lite"/>
    </source>
</evidence>
<dbReference type="OrthoDB" id="20872at2759"/>
<feature type="compositionally biased region" description="Basic and acidic residues" evidence="1">
    <location>
        <begin position="217"/>
        <end position="227"/>
    </location>
</feature>
<accession>A0A3M2SHH1</accession>
<dbReference type="PANTHER" id="PTHR35391">
    <property type="entry name" value="C2H2-TYPE DOMAIN-CONTAINING PROTEIN-RELATED"/>
    <property type="match status" value="1"/>
</dbReference>
<gene>
    <name evidence="2" type="ORF">CDV36_003348</name>
</gene>
<dbReference type="Proteomes" id="UP000277212">
    <property type="component" value="Unassembled WGS sequence"/>
</dbReference>
<dbReference type="PANTHER" id="PTHR35391:SF5">
    <property type="entry name" value="DUF6590 DOMAIN-CONTAINING PROTEIN"/>
    <property type="match status" value="1"/>
</dbReference>
<name>A0A3M2SHH1_9HYPO</name>
<evidence type="ECO:0008006" key="4">
    <source>
        <dbReference type="Google" id="ProtNLM"/>
    </source>
</evidence>
<feature type="region of interest" description="Disordered" evidence="1">
    <location>
        <begin position="473"/>
        <end position="497"/>
    </location>
</feature>
<feature type="region of interest" description="Disordered" evidence="1">
    <location>
        <begin position="631"/>
        <end position="657"/>
    </location>
</feature>
<protein>
    <recommendedName>
        <fullName evidence="4">C2H2-type domain-containing protein</fullName>
    </recommendedName>
</protein>
<sequence>MTHREPSLESGDRASASVIELTQKCISLFEGCAVYSQNEDNSTIETRLADLRLWADGVGAVASGTASLDWRFQSRPRDLLLVKTILIMLADFTKDYSMLLAEDQPTDDAVERIDSTIENLAVIGVAIRRTGKASRRRRADARFDPRDYGELRKHLECIILLRPSKSGLETELNLSSLSTVQKRLIEANLKRRHRFVIAQKHSRKLRQRSPQPSTDGHGPEDDVPSREEDNEETPQSGQPLGTGAKQVKHPRAPPTRSGVTTASTAEGTLQQHLVEDLLPYTCVIEDCPAPETAIFSTRKEWEAHVKADHRAHWRCPLCEDTDVLMESEEAIVHHFETEHKDDVRELTLEVLLPWSETRFMGITFCPLCSSYGREDSPEIVDHVLRHVYEFSLRSLPWTKPFTHELSSPIGTFTLPQNPDRAAKLMGWLDNAESGTARQIQLSTLEVGEQSSDTQNDLDDSGYVLDDEYFDAESVDESSRAQSADSGPLGNNPMDAFDAGSLEFSESLSWTSNHTEDDQQPKISSLPKTREAFFADSFKAELMTVEEEAELEALKAKRERRGKLSRKDTERFSTLAERDMERAAYVAAQEEELENLTAKRERRGKLGRKDTERFEVLSKNAAMRAERLAEIEKEKAADKAEKPTIATKDEGRPFEPDR</sequence>
<reference evidence="2 3" key="1">
    <citation type="submission" date="2017-06" db="EMBL/GenBank/DDBJ databases">
        <title>Comparative genomic analysis of Ambrosia Fusariam Clade fungi.</title>
        <authorList>
            <person name="Stajich J.E."/>
            <person name="Carrillo J."/>
            <person name="Kijimoto T."/>
            <person name="Eskalen A."/>
            <person name="O'Donnell K."/>
            <person name="Kasson M."/>
        </authorList>
    </citation>
    <scope>NUCLEOTIDE SEQUENCE [LARGE SCALE GENOMIC DNA]</scope>
    <source>
        <strain evidence="2">UCR3666</strain>
    </source>
</reference>
<evidence type="ECO:0000313" key="2">
    <source>
        <dbReference type="EMBL" id="RMJ16991.1"/>
    </source>
</evidence>
<feature type="compositionally biased region" description="Basic residues" evidence="1">
    <location>
        <begin position="198"/>
        <end position="207"/>
    </location>
</feature>
<proteinExistence type="predicted"/>
<dbReference type="EMBL" id="NKUJ01000039">
    <property type="protein sequence ID" value="RMJ16991.1"/>
    <property type="molecule type" value="Genomic_DNA"/>
</dbReference>
<dbReference type="AlphaFoldDB" id="A0A3M2SHH1"/>